<name>F9FWF9_FUSOF</name>
<reference evidence="1" key="1">
    <citation type="journal article" date="2012" name="Mol. Plant Microbe Interact.">
        <title>A highly conserved effector in Fusarium oxysporum is required for full virulence on Arabidopsis.</title>
        <authorList>
            <person name="Thatcher L.F."/>
            <person name="Gardiner D.M."/>
            <person name="Kazan K."/>
            <person name="Manners J."/>
        </authorList>
    </citation>
    <scope>NUCLEOTIDE SEQUENCE [LARGE SCALE GENOMIC DNA]</scope>
    <source>
        <strain evidence="1">Fo5176</strain>
    </source>
</reference>
<proteinExistence type="predicted"/>
<comment type="caution">
    <text evidence="1">The sequence shown here is derived from an EMBL/GenBank/DDBJ whole genome shotgun (WGS) entry which is preliminary data.</text>
</comment>
<organism evidence="1">
    <name type="scientific">Fusarium oxysporum (strain Fo5176)</name>
    <name type="common">Fusarium vascular wilt</name>
    <dbReference type="NCBI Taxonomy" id="660025"/>
    <lineage>
        <taxon>Eukaryota</taxon>
        <taxon>Fungi</taxon>
        <taxon>Dikarya</taxon>
        <taxon>Ascomycota</taxon>
        <taxon>Pezizomycotina</taxon>
        <taxon>Sordariomycetes</taxon>
        <taxon>Hypocreomycetidae</taxon>
        <taxon>Hypocreales</taxon>
        <taxon>Nectriaceae</taxon>
        <taxon>Fusarium</taxon>
        <taxon>Fusarium oxysporum species complex</taxon>
    </lineage>
</organism>
<dbReference type="EMBL" id="AFQF01002753">
    <property type="protein sequence ID" value="EGU78751.1"/>
    <property type="molecule type" value="Genomic_DNA"/>
</dbReference>
<dbReference type="AlphaFoldDB" id="F9FWF9"/>
<protein>
    <submittedName>
        <fullName evidence="1">Uncharacterized protein</fullName>
    </submittedName>
</protein>
<sequence length="85" mass="9602">MDTVTEEIARALGVDPKQRRPYCLGKNPEAFEAEVDGTRGFDAVQHEIWRRKAPLGKLHNLVHWILRSDKLISRAARTATMTCTG</sequence>
<evidence type="ECO:0000313" key="1">
    <source>
        <dbReference type="EMBL" id="EGU78751.1"/>
    </source>
</evidence>
<accession>F9FWF9</accession>
<gene>
    <name evidence="1" type="ORF">FOXB_10741</name>
</gene>